<evidence type="ECO:0000313" key="10">
    <source>
        <dbReference type="Proteomes" id="UP000198417"/>
    </source>
</evidence>
<proteinExistence type="predicted"/>
<evidence type="ECO:0000256" key="5">
    <source>
        <dbReference type="ARBA" id="ARBA00022833"/>
    </source>
</evidence>
<organism evidence="9 10">
    <name type="scientific">Puniceibacterium sediminis</name>
    <dbReference type="NCBI Taxonomy" id="1608407"/>
    <lineage>
        <taxon>Bacteria</taxon>
        <taxon>Pseudomonadati</taxon>
        <taxon>Pseudomonadota</taxon>
        <taxon>Alphaproteobacteria</taxon>
        <taxon>Rhodobacterales</taxon>
        <taxon>Paracoccaceae</taxon>
        <taxon>Puniceibacterium</taxon>
    </lineage>
</organism>
<name>A0A238W133_9RHOB</name>
<keyword evidence="8" id="KW-0732">Signal</keyword>
<sequence>MTGVKSKPFLYVCAMVFLLTSARAEASTFNIQLNFGSSISESQKTIFTVAKTFWESVITGYKQAPGITSLVIAADTFVGASGGALGSAGPTLGVTTANYLYARVGSMNFDSVDLDTVSEANALAIITHEMAHVIGFGTLWSGSKLGYSGYQELYVAGTGQYTGAYGLAQYQADFGLPSATFIPVELEGGAGTANAHWDEANNGSADGLFAGGKKELMTGWLNSGSTVSATTIASFADLGYTTIYTDLAASVPLPAGGYLMFFALMGMGMIKRREQRL</sequence>
<keyword evidence="6" id="KW-0482">Metalloprotease</keyword>
<dbReference type="GO" id="GO:0016020">
    <property type="term" value="C:membrane"/>
    <property type="evidence" value="ECO:0007669"/>
    <property type="project" value="InterPro"/>
</dbReference>
<keyword evidence="5" id="KW-0862">Zinc</keyword>
<evidence type="ECO:0000313" key="9">
    <source>
        <dbReference type="EMBL" id="SNR40226.1"/>
    </source>
</evidence>
<evidence type="ECO:0000256" key="6">
    <source>
        <dbReference type="ARBA" id="ARBA00023049"/>
    </source>
</evidence>
<accession>A0A238W133</accession>
<dbReference type="GO" id="GO:0007155">
    <property type="term" value="P:cell adhesion"/>
    <property type="evidence" value="ECO:0007669"/>
    <property type="project" value="InterPro"/>
</dbReference>
<dbReference type="GO" id="GO:0004222">
    <property type="term" value="F:metalloendopeptidase activity"/>
    <property type="evidence" value="ECO:0007669"/>
    <property type="project" value="InterPro"/>
</dbReference>
<dbReference type="GO" id="GO:0006508">
    <property type="term" value="P:proteolysis"/>
    <property type="evidence" value="ECO:0007669"/>
    <property type="project" value="UniProtKB-KW"/>
</dbReference>
<keyword evidence="4" id="KW-0378">Hydrolase</keyword>
<reference evidence="9 10" key="1">
    <citation type="submission" date="2017-06" db="EMBL/GenBank/DDBJ databases">
        <authorList>
            <person name="Kim H.J."/>
            <person name="Triplett B.A."/>
        </authorList>
    </citation>
    <scope>NUCLEOTIDE SEQUENCE [LARGE SCALE GENOMIC DNA]</scope>
    <source>
        <strain evidence="9 10">DSM 29052</strain>
    </source>
</reference>
<dbReference type="AlphaFoldDB" id="A0A238W133"/>
<feature type="signal peptide" evidence="8">
    <location>
        <begin position="1"/>
        <end position="26"/>
    </location>
</feature>
<dbReference type="Proteomes" id="UP000198417">
    <property type="component" value="Unassembled WGS sequence"/>
</dbReference>
<dbReference type="GO" id="GO:0046872">
    <property type="term" value="F:metal ion binding"/>
    <property type="evidence" value="ECO:0007669"/>
    <property type="project" value="UniProtKB-KW"/>
</dbReference>
<dbReference type="EMBL" id="FZNN01000004">
    <property type="protein sequence ID" value="SNR40226.1"/>
    <property type="molecule type" value="Genomic_DNA"/>
</dbReference>
<keyword evidence="10" id="KW-1185">Reference proteome</keyword>
<gene>
    <name evidence="9" type="ORF">SAMN06265370_10448</name>
</gene>
<evidence type="ECO:0000256" key="7">
    <source>
        <dbReference type="SAM" id="Phobius"/>
    </source>
</evidence>
<keyword evidence="7" id="KW-1133">Transmembrane helix</keyword>
<protein>
    <submittedName>
        <fullName evidence="9">VPLPA-CTERM protein sorting domain-containing protein</fullName>
    </submittedName>
</protein>
<evidence type="ECO:0000256" key="8">
    <source>
        <dbReference type="SAM" id="SignalP"/>
    </source>
</evidence>
<evidence type="ECO:0000256" key="3">
    <source>
        <dbReference type="ARBA" id="ARBA00022723"/>
    </source>
</evidence>
<dbReference type="SUPFAM" id="SSF55486">
    <property type="entry name" value="Metalloproteases ('zincins'), catalytic domain"/>
    <property type="match status" value="1"/>
</dbReference>
<keyword evidence="2" id="KW-0645">Protease</keyword>
<dbReference type="Pfam" id="PF01457">
    <property type="entry name" value="Peptidase_M8"/>
    <property type="match status" value="1"/>
</dbReference>
<dbReference type="InterPro" id="IPR001577">
    <property type="entry name" value="Peptidase_M8"/>
</dbReference>
<dbReference type="OrthoDB" id="61573at2"/>
<dbReference type="Gene3D" id="3.90.132.10">
    <property type="entry name" value="Leishmanolysin , domain 2"/>
    <property type="match status" value="1"/>
</dbReference>
<comment type="cofactor">
    <cofactor evidence="1">
        <name>Zn(2+)</name>
        <dbReference type="ChEBI" id="CHEBI:29105"/>
    </cofactor>
</comment>
<evidence type="ECO:0000256" key="2">
    <source>
        <dbReference type="ARBA" id="ARBA00022670"/>
    </source>
</evidence>
<evidence type="ECO:0000256" key="1">
    <source>
        <dbReference type="ARBA" id="ARBA00001947"/>
    </source>
</evidence>
<feature type="transmembrane region" description="Helical" evidence="7">
    <location>
        <begin position="251"/>
        <end position="270"/>
    </location>
</feature>
<feature type="chain" id="PRO_5012059659" evidence="8">
    <location>
        <begin position="27"/>
        <end position="277"/>
    </location>
</feature>
<keyword evidence="7" id="KW-0812">Transmembrane</keyword>
<keyword evidence="3" id="KW-0479">Metal-binding</keyword>
<keyword evidence="7" id="KW-0472">Membrane</keyword>
<evidence type="ECO:0000256" key="4">
    <source>
        <dbReference type="ARBA" id="ARBA00022801"/>
    </source>
</evidence>